<keyword evidence="5" id="KW-1185">Reference proteome</keyword>
<evidence type="ECO:0000259" key="3">
    <source>
        <dbReference type="PROSITE" id="PS50011"/>
    </source>
</evidence>
<dbReference type="Gene3D" id="1.10.510.10">
    <property type="entry name" value="Transferase(Phosphotransferase) domain 1"/>
    <property type="match status" value="1"/>
</dbReference>
<dbReference type="PANTHER" id="PTHR45621">
    <property type="entry name" value="OS01G0588500 PROTEIN-RELATED"/>
    <property type="match status" value="1"/>
</dbReference>
<evidence type="ECO:0000313" key="5">
    <source>
        <dbReference type="Proteomes" id="UP001396334"/>
    </source>
</evidence>
<reference evidence="4 5" key="1">
    <citation type="journal article" date="2024" name="G3 (Bethesda)">
        <title>Genome assembly of Hibiscus sabdariffa L. provides insights into metabolisms of medicinal natural products.</title>
        <authorList>
            <person name="Kim T."/>
        </authorList>
    </citation>
    <scope>NUCLEOTIDE SEQUENCE [LARGE SCALE GENOMIC DNA]</scope>
    <source>
        <strain evidence="4">TK-2024</strain>
        <tissue evidence="4">Old leaves</tissue>
    </source>
</reference>
<dbReference type="InterPro" id="IPR001245">
    <property type="entry name" value="Ser-Thr/Tyr_kinase_cat_dom"/>
</dbReference>
<dbReference type="PROSITE" id="PS50011">
    <property type="entry name" value="PROTEIN_KINASE_DOM"/>
    <property type="match status" value="1"/>
</dbReference>
<dbReference type="Gene3D" id="3.30.200.20">
    <property type="entry name" value="Phosphorylase Kinase, domain 1"/>
    <property type="match status" value="1"/>
</dbReference>
<sequence length="360" mass="40419">MKCFHYFKDKFRSKGQRSFKPSCSAASPPGISELDEAKAHNLRVFSFSELRKATRNFNPGLKIDEDDFGSVYRGKIKPDGGKGEPLVVAIKKFNKGGSGFQGSKEWSAKVQSLRDFEHPNVIKLIGLCAVGGESGIEPHRLLVYEFMQNKSLEDHLFSHAFPPLPWKIRLQIILGAAQGLAYLHEGLQVEVIHGCVKPSNVLLDDKLNPKLSFGLVQNPTMDGHGDDLPQYARVIWINSAAPEYIATGHLTYKTDVWCFGVLLYEILSGRRSIDHNRPKSEQILVQWVKQFPTNGERFGCIMDPRLGNRYSIGAAREIAKLADTCLSTIRKERPKMSGVVKRLERIIQASKEPPTPRHLK</sequence>
<dbReference type="Proteomes" id="UP001396334">
    <property type="component" value="Unassembled WGS sequence"/>
</dbReference>
<dbReference type="InterPro" id="IPR000719">
    <property type="entry name" value="Prot_kinase_dom"/>
</dbReference>
<dbReference type="InterPro" id="IPR011009">
    <property type="entry name" value="Kinase-like_dom_sf"/>
</dbReference>
<dbReference type="SUPFAM" id="SSF56112">
    <property type="entry name" value="Protein kinase-like (PK-like)"/>
    <property type="match status" value="1"/>
</dbReference>
<gene>
    <name evidence="4" type="ORF">V6N11_015598</name>
</gene>
<comment type="subcellular location">
    <subcellularLocation>
        <location evidence="1">Cell membrane</location>
    </subcellularLocation>
</comment>
<dbReference type="Pfam" id="PF07714">
    <property type="entry name" value="PK_Tyr_Ser-Thr"/>
    <property type="match status" value="1"/>
</dbReference>
<name>A0ABR2TSK5_9ROSI</name>
<comment type="caution">
    <text evidence="4">The sequence shown here is derived from an EMBL/GenBank/DDBJ whole genome shotgun (WGS) entry which is preliminary data.</text>
</comment>
<accession>A0ABR2TSK5</accession>
<dbReference type="EMBL" id="JBBPBN010000004">
    <property type="protein sequence ID" value="KAK9040438.1"/>
    <property type="molecule type" value="Genomic_DNA"/>
</dbReference>
<organism evidence="4 5">
    <name type="scientific">Hibiscus sabdariffa</name>
    <name type="common">roselle</name>
    <dbReference type="NCBI Taxonomy" id="183260"/>
    <lineage>
        <taxon>Eukaryota</taxon>
        <taxon>Viridiplantae</taxon>
        <taxon>Streptophyta</taxon>
        <taxon>Embryophyta</taxon>
        <taxon>Tracheophyta</taxon>
        <taxon>Spermatophyta</taxon>
        <taxon>Magnoliopsida</taxon>
        <taxon>eudicotyledons</taxon>
        <taxon>Gunneridae</taxon>
        <taxon>Pentapetalae</taxon>
        <taxon>rosids</taxon>
        <taxon>malvids</taxon>
        <taxon>Malvales</taxon>
        <taxon>Malvaceae</taxon>
        <taxon>Malvoideae</taxon>
        <taxon>Hibiscus</taxon>
    </lineage>
</organism>
<proteinExistence type="predicted"/>
<keyword evidence="2" id="KW-1003">Cell membrane</keyword>
<keyword evidence="2" id="KW-0472">Membrane</keyword>
<protein>
    <recommendedName>
        <fullName evidence="3">Protein kinase domain-containing protein</fullName>
    </recommendedName>
</protein>
<evidence type="ECO:0000256" key="1">
    <source>
        <dbReference type="ARBA" id="ARBA00004236"/>
    </source>
</evidence>
<feature type="domain" description="Protein kinase" evidence="3">
    <location>
        <begin position="57"/>
        <end position="347"/>
    </location>
</feature>
<dbReference type="InterPro" id="IPR050823">
    <property type="entry name" value="Plant_Ser_Thr_Prot_Kinase"/>
</dbReference>
<evidence type="ECO:0000313" key="4">
    <source>
        <dbReference type="EMBL" id="KAK9040438.1"/>
    </source>
</evidence>
<evidence type="ECO:0000256" key="2">
    <source>
        <dbReference type="ARBA" id="ARBA00022475"/>
    </source>
</evidence>